<dbReference type="AlphaFoldDB" id="Q3ASE8"/>
<accession>Q3ASE8</accession>
<gene>
    <name evidence="2" type="ordered locus">Cag_0811</name>
</gene>
<dbReference type="InterPro" id="IPR023393">
    <property type="entry name" value="START-like_dom_sf"/>
</dbReference>
<dbReference type="eggNOG" id="ENOG5031HAE">
    <property type="taxonomic scope" value="Bacteria"/>
</dbReference>
<dbReference type="InterPro" id="IPR002913">
    <property type="entry name" value="START_lipid-bd_dom"/>
</dbReference>
<dbReference type="Gene3D" id="3.30.530.20">
    <property type="match status" value="1"/>
</dbReference>
<sequence length="213" mass="24536">MELAQILEGNWLFRVEHRGITIHSSTIQDSPIQGFKGEVELQVSLKRLLSAFYDMENYKRWVHQLAELTVIDKPDPTEYIIRQVINTPWPLQQREVIMRSRLEGVGENGVALSMQSEPDYLPLHAQCHRVRHAQGMWVFTPNGHGVVQVMFIMHLDPGPDVPPPVSNAGLFEVPFYTLKNLKALLDDAKYQPMWPEELEHYLAIVEEDNLDTL</sequence>
<evidence type="ECO:0000259" key="1">
    <source>
        <dbReference type="PROSITE" id="PS50848"/>
    </source>
</evidence>
<protein>
    <recommendedName>
        <fullName evidence="1">START domain-containing protein</fullName>
    </recommendedName>
</protein>
<dbReference type="PANTHER" id="PTHR19308">
    <property type="entry name" value="PHOSPHATIDYLCHOLINE TRANSFER PROTEIN"/>
    <property type="match status" value="1"/>
</dbReference>
<name>Q3ASE8_CHLCH</name>
<dbReference type="PANTHER" id="PTHR19308:SF14">
    <property type="entry name" value="START DOMAIN-CONTAINING PROTEIN"/>
    <property type="match status" value="1"/>
</dbReference>
<dbReference type="GO" id="GO:0005737">
    <property type="term" value="C:cytoplasm"/>
    <property type="evidence" value="ECO:0007669"/>
    <property type="project" value="UniProtKB-ARBA"/>
</dbReference>
<dbReference type="EMBL" id="CP000108">
    <property type="protein sequence ID" value="ABB28077.1"/>
    <property type="molecule type" value="Genomic_DNA"/>
</dbReference>
<dbReference type="PIRSF" id="PIRSF039033">
    <property type="entry name" value="START_dom"/>
    <property type="match status" value="1"/>
</dbReference>
<dbReference type="InterPro" id="IPR051213">
    <property type="entry name" value="START_lipid_transfer"/>
</dbReference>
<dbReference type="Pfam" id="PF01852">
    <property type="entry name" value="START"/>
    <property type="match status" value="1"/>
</dbReference>
<dbReference type="KEGG" id="cch:Cag_0811"/>
<dbReference type="GO" id="GO:0008289">
    <property type="term" value="F:lipid binding"/>
    <property type="evidence" value="ECO:0007669"/>
    <property type="project" value="InterPro"/>
</dbReference>
<proteinExistence type="predicted"/>
<dbReference type="HOGENOM" id="CLU_095975_0_0_10"/>
<dbReference type="STRING" id="340177.Cag_0811"/>
<organism evidence="2">
    <name type="scientific">Chlorobium chlorochromatii (strain CaD3)</name>
    <dbReference type="NCBI Taxonomy" id="340177"/>
    <lineage>
        <taxon>Bacteria</taxon>
        <taxon>Pseudomonadati</taxon>
        <taxon>Chlorobiota</taxon>
        <taxon>Chlorobiia</taxon>
        <taxon>Chlorobiales</taxon>
        <taxon>Chlorobiaceae</taxon>
        <taxon>Chlorobium/Pelodictyon group</taxon>
        <taxon>Chlorobium</taxon>
    </lineage>
</organism>
<dbReference type="PROSITE" id="PS50848">
    <property type="entry name" value="START"/>
    <property type="match status" value="1"/>
</dbReference>
<dbReference type="OrthoDB" id="5734556at2"/>
<feature type="domain" description="START" evidence="1">
    <location>
        <begin position="1"/>
        <end position="170"/>
    </location>
</feature>
<dbReference type="SUPFAM" id="SSF55961">
    <property type="entry name" value="Bet v1-like"/>
    <property type="match status" value="1"/>
</dbReference>
<reference evidence="2" key="1">
    <citation type="submission" date="2005-08" db="EMBL/GenBank/DDBJ databases">
        <title>Complete sequence of Chlorobium chlorochromatii CaD3.</title>
        <authorList>
            <person name="Copeland A."/>
            <person name="Lucas S."/>
            <person name="Lapidus A."/>
            <person name="Barry K."/>
            <person name="Detter J.C."/>
            <person name="Glavina T."/>
            <person name="Hammon N."/>
            <person name="Israni S."/>
            <person name="Pitluck S."/>
            <person name="Bryant D."/>
            <person name="Schmutz J."/>
            <person name="Larimer F."/>
            <person name="Land M."/>
            <person name="Kyrpides N."/>
            <person name="Ivanova N."/>
            <person name="Richardson P."/>
        </authorList>
    </citation>
    <scope>NUCLEOTIDE SEQUENCE [LARGE SCALE GENOMIC DNA]</scope>
    <source>
        <strain evidence="2">CaD3</strain>
    </source>
</reference>
<evidence type="ECO:0000313" key="2">
    <source>
        <dbReference type="EMBL" id="ABB28077.1"/>
    </source>
</evidence>
<dbReference type="InterPro" id="IPR028347">
    <property type="entry name" value="START_dom_prot"/>
</dbReference>